<protein>
    <submittedName>
        <fullName evidence="1">Uncharacterized protein</fullName>
    </submittedName>
</protein>
<organism evidence="1 2">
    <name type="scientific">Caecibacteroides pullorum</name>
    <dbReference type="NCBI Taxonomy" id="2725562"/>
    <lineage>
        <taxon>Bacteria</taxon>
        <taxon>Pseudomonadati</taxon>
        <taxon>Bacteroidota</taxon>
        <taxon>Bacteroidia</taxon>
        <taxon>Bacteroidales</taxon>
        <taxon>Bacteroidaceae</taxon>
        <taxon>Caecibacteroides</taxon>
    </lineage>
</organism>
<dbReference type="Proteomes" id="UP000698924">
    <property type="component" value="Unassembled WGS sequence"/>
</dbReference>
<evidence type="ECO:0000313" key="1">
    <source>
        <dbReference type="EMBL" id="MBM6858257.1"/>
    </source>
</evidence>
<keyword evidence="2" id="KW-1185">Reference proteome</keyword>
<name>A0AA41DCJ3_9BACT</name>
<reference evidence="1 2" key="1">
    <citation type="journal article" date="2021" name="Sci. Rep.">
        <title>The distribution of antibiotic resistance genes in chicken gut microbiota commensals.</title>
        <authorList>
            <person name="Juricova H."/>
            <person name="Matiasovicova J."/>
            <person name="Kubasova T."/>
            <person name="Cejkova D."/>
            <person name="Rychlik I."/>
        </authorList>
    </citation>
    <scope>NUCLEOTIDE SEQUENCE [LARGE SCALE GENOMIC DNA]</scope>
    <source>
        <strain evidence="1 2">An421</strain>
    </source>
</reference>
<evidence type="ECO:0000313" key="2">
    <source>
        <dbReference type="Proteomes" id="UP000698924"/>
    </source>
</evidence>
<gene>
    <name evidence="1" type="ORF">H6D15_11715</name>
</gene>
<dbReference type="EMBL" id="JACJMO010000021">
    <property type="protein sequence ID" value="MBM6858257.1"/>
    <property type="molecule type" value="Genomic_DNA"/>
</dbReference>
<accession>A0AA41DCJ3</accession>
<proteinExistence type="predicted"/>
<comment type="caution">
    <text evidence="1">The sequence shown here is derived from an EMBL/GenBank/DDBJ whole genome shotgun (WGS) entry which is preliminary data.</text>
</comment>
<dbReference type="AlphaFoldDB" id="A0AA41DCJ3"/>
<sequence length="119" mass="14699">MQLNHHTYQQCLSTYFIWIKSNIDQDQKDYYKECTNMVIWYGRNWGDRIQIIFFKSKADYEYILANKSFAWRVDVHYWDCKLYHYPLNSTRKWMIDFIIHAIMDIYKNGNIPHPCNNKK</sequence>